<gene>
    <name evidence="1" type="ORF">ASIM_LOCUS9427</name>
</gene>
<dbReference type="EMBL" id="UYRR01028717">
    <property type="protein sequence ID" value="VDK39279.1"/>
    <property type="molecule type" value="Genomic_DNA"/>
</dbReference>
<dbReference type="OrthoDB" id="5841536at2759"/>
<keyword evidence="2" id="KW-1185">Reference proteome</keyword>
<dbReference type="AlphaFoldDB" id="A0A0M3JPU6"/>
<organism evidence="3">
    <name type="scientific">Anisakis simplex</name>
    <name type="common">Herring worm</name>
    <dbReference type="NCBI Taxonomy" id="6269"/>
    <lineage>
        <taxon>Eukaryota</taxon>
        <taxon>Metazoa</taxon>
        <taxon>Ecdysozoa</taxon>
        <taxon>Nematoda</taxon>
        <taxon>Chromadorea</taxon>
        <taxon>Rhabditida</taxon>
        <taxon>Spirurina</taxon>
        <taxon>Ascaridomorpha</taxon>
        <taxon>Ascaridoidea</taxon>
        <taxon>Anisakidae</taxon>
        <taxon>Anisakis</taxon>
        <taxon>Anisakis simplex complex</taxon>
    </lineage>
</organism>
<name>A0A0M3JPU6_ANISI</name>
<evidence type="ECO:0000313" key="3">
    <source>
        <dbReference type="WBParaSite" id="ASIM_0000969701-mRNA-1"/>
    </source>
</evidence>
<dbReference type="WBParaSite" id="ASIM_0000969701-mRNA-1">
    <property type="protein sequence ID" value="ASIM_0000969701-mRNA-1"/>
    <property type="gene ID" value="ASIM_0000969701"/>
</dbReference>
<evidence type="ECO:0000313" key="1">
    <source>
        <dbReference type="EMBL" id="VDK39279.1"/>
    </source>
</evidence>
<proteinExistence type="predicted"/>
<protein>
    <submittedName>
        <fullName evidence="3">Transcriptional regulator</fullName>
    </submittedName>
</protein>
<evidence type="ECO:0000313" key="2">
    <source>
        <dbReference type="Proteomes" id="UP000267096"/>
    </source>
</evidence>
<dbReference type="Proteomes" id="UP000267096">
    <property type="component" value="Unassembled WGS sequence"/>
</dbReference>
<sequence length="61" mass="6856">MFTTRTFLSAMSRSDVATLRDHAKVTVKMIDTVIKNLDQETGKRTDTGSDLDPHLIGLFCR</sequence>
<reference evidence="3" key="1">
    <citation type="submission" date="2017-02" db="UniProtKB">
        <authorList>
            <consortium name="WormBaseParasite"/>
        </authorList>
    </citation>
    <scope>IDENTIFICATION</scope>
</reference>
<accession>A0A0M3JPU6</accession>
<reference evidence="1 2" key="2">
    <citation type="submission" date="2018-11" db="EMBL/GenBank/DDBJ databases">
        <authorList>
            <consortium name="Pathogen Informatics"/>
        </authorList>
    </citation>
    <scope>NUCLEOTIDE SEQUENCE [LARGE SCALE GENOMIC DNA]</scope>
</reference>